<feature type="compositionally biased region" description="Low complexity" evidence="2">
    <location>
        <begin position="618"/>
        <end position="633"/>
    </location>
</feature>
<feature type="compositionally biased region" description="Basic and acidic residues" evidence="2">
    <location>
        <begin position="514"/>
        <end position="525"/>
    </location>
</feature>
<feature type="region of interest" description="Disordered" evidence="2">
    <location>
        <begin position="567"/>
        <end position="686"/>
    </location>
</feature>
<dbReference type="EMBL" id="MU865934">
    <property type="protein sequence ID" value="KAK4449975.1"/>
    <property type="molecule type" value="Genomic_DNA"/>
</dbReference>
<dbReference type="Pfam" id="PF09794">
    <property type="entry name" value="Avl9"/>
    <property type="match status" value="1"/>
</dbReference>
<reference evidence="4" key="2">
    <citation type="submission" date="2023-05" db="EMBL/GenBank/DDBJ databases">
        <authorList>
            <consortium name="Lawrence Berkeley National Laboratory"/>
            <person name="Steindorff A."/>
            <person name="Hensen N."/>
            <person name="Bonometti L."/>
            <person name="Westerberg I."/>
            <person name="Brannstrom I.O."/>
            <person name="Guillou S."/>
            <person name="Cros-Aarteil S."/>
            <person name="Calhoun S."/>
            <person name="Haridas S."/>
            <person name="Kuo A."/>
            <person name="Mondo S."/>
            <person name="Pangilinan J."/>
            <person name="Riley R."/>
            <person name="Labutti K."/>
            <person name="Andreopoulos B."/>
            <person name="Lipzen A."/>
            <person name="Chen C."/>
            <person name="Yanf M."/>
            <person name="Daum C."/>
            <person name="Ng V."/>
            <person name="Clum A."/>
            <person name="Ohm R."/>
            <person name="Martin F."/>
            <person name="Silar P."/>
            <person name="Natvig D."/>
            <person name="Lalanne C."/>
            <person name="Gautier V."/>
            <person name="Ament-Velasquez S.L."/>
            <person name="Kruys A."/>
            <person name="Hutchinson M.I."/>
            <person name="Powell A.J."/>
            <person name="Barry K."/>
            <person name="Miller A.N."/>
            <person name="Grigoriev I.V."/>
            <person name="Debuchy R."/>
            <person name="Gladieux P."/>
            <person name="Thoren M.H."/>
            <person name="Johannesson H."/>
        </authorList>
    </citation>
    <scope>NUCLEOTIDE SEQUENCE</scope>
    <source>
        <strain evidence="4">PSN243</strain>
    </source>
</reference>
<feature type="compositionally biased region" description="Polar residues" evidence="2">
    <location>
        <begin position="596"/>
        <end position="606"/>
    </location>
</feature>
<evidence type="ECO:0000259" key="3">
    <source>
        <dbReference type="PROSITE" id="PS50211"/>
    </source>
</evidence>
<gene>
    <name evidence="4" type="ORF">QBC34DRAFT_297897</name>
</gene>
<feature type="region of interest" description="Disordered" evidence="2">
    <location>
        <begin position="700"/>
        <end position="755"/>
    </location>
</feature>
<dbReference type="InterPro" id="IPR051731">
    <property type="entry name" value="DENND11/AVL9_GEFs"/>
</dbReference>
<dbReference type="InterPro" id="IPR037516">
    <property type="entry name" value="Tripartite_DENN"/>
</dbReference>
<proteinExistence type="inferred from homology"/>
<feature type="compositionally biased region" description="Low complexity" evidence="2">
    <location>
        <begin position="709"/>
        <end position="724"/>
    </location>
</feature>
<dbReference type="PANTHER" id="PTHR31017:SF1">
    <property type="entry name" value="LATE SECRETORY PATHWAY PROTEIN AVL9 HOMOLOG"/>
    <property type="match status" value="1"/>
</dbReference>
<comment type="caution">
    <text evidence="4">The sequence shown here is derived from an EMBL/GenBank/DDBJ whole genome shotgun (WGS) entry which is preliminary data.</text>
</comment>
<sequence>MPLSPRGVPGFVPLVCVVDFHHARGPEVEKWFGADEGRDPAAEYDWTLLPFMALSDGAHASTEDFSYFTLLRPASETEPATSLFGISCTRQMDSSQLLVRPAEVTRSTVQKAVVVIADTPQYFGMLRERLSVVTNAWFAQREFTDTEILRRFQESLAEEKLRGVLNEEEDRDQYLGMSLRELVREFRWQTLVLLKCCLLQPKMLFFGSRCERLCMMQFSLISLIPGLLRNLQDCAGPELNNYEKRLAKPTSLRTSDRNSLLSYMGLPLQIFGKGSLFGPYTPLQQLDVLADFGTKSYIVGSTNSLLLQQRDRYSDILINLDEDTVNITSTSLKAALQLSVADRRWIDFITQNVNDTWDEANPGRPKTLGYVGSEEFIRLQFEEYLLALISSVKYHNHLMKHKDNPRMLLPDIEGDPSLDYGADFVEAWQRTENYRIWNTHTDSHLFDIVEPKHPCAGGLTIDDVQRRITQQVQDLHLDERFAVGREVLGRNLAAGREKASTMFNKLYADMESLREAQRKRAEEAKSNPSNSEKPAEKNGGSASQQTIGVKAGAFVNSWAAWAGEKRKAAGWGRASTTATNNESQSNRGGGWAGWGKSSNTNRQSSYAKMENNESGAWTPRAASSSSSSTPASPGKQEQRALNRGSLSGESMFDTAGSESGMSSPVSPRRRPLSGGDAPSPGPTASTPVIDAVVSAAVAVDNKGTGQNGTTTTPDATTPTLTSAPAPAPATEKKEATVTLQPAPAIEEEAPTPPLTPVPVAVAAAEAAEAQNVWGR</sequence>
<protein>
    <submittedName>
        <fullName evidence="4">Late secretory pathway protein AVL9</fullName>
    </submittedName>
</protein>
<feature type="domain" description="UDENN" evidence="3">
    <location>
        <begin position="13"/>
        <end position="455"/>
    </location>
</feature>
<evidence type="ECO:0000313" key="5">
    <source>
        <dbReference type="Proteomes" id="UP001321760"/>
    </source>
</evidence>
<dbReference type="PANTHER" id="PTHR31017">
    <property type="entry name" value="LATE SECRETORY PATHWAY PROTEIN AVL9-RELATED"/>
    <property type="match status" value="1"/>
</dbReference>
<evidence type="ECO:0000256" key="2">
    <source>
        <dbReference type="SAM" id="MobiDB-lite"/>
    </source>
</evidence>
<accession>A0AAV9GR36</accession>
<feature type="compositionally biased region" description="Polar residues" evidence="2">
    <location>
        <begin position="574"/>
        <end position="586"/>
    </location>
</feature>
<feature type="region of interest" description="Disordered" evidence="2">
    <location>
        <begin position="514"/>
        <end position="544"/>
    </location>
</feature>
<evidence type="ECO:0000256" key="1">
    <source>
        <dbReference type="ARBA" id="ARBA00038178"/>
    </source>
</evidence>
<organism evidence="4 5">
    <name type="scientific">Podospora aff. communis PSN243</name>
    <dbReference type="NCBI Taxonomy" id="3040156"/>
    <lineage>
        <taxon>Eukaryota</taxon>
        <taxon>Fungi</taxon>
        <taxon>Dikarya</taxon>
        <taxon>Ascomycota</taxon>
        <taxon>Pezizomycotina</taxon>
        <taxon>Sordariomycetes</taxon>
        <taxon>Sordariomycetidae</taxon>
        <taxon>Sordariales</taxon>
        <taxon>Podosporaceae</taxon>
        <taxon>Podospora</taxon>
    </lineage>
</organism>
<dbReference type="PROSITE" id="PS50211">
    <property type="entry name" value="DENN"/>
    <property type="match status" value="1"/>
</dbReference>
<dbReference type="InterPro" id="IPR018307">
    <property type="entry name" value="ABL9/DENND6_dom"/>
</dbReference>
<keyword evidence="5" id="KW-1185">Reference proteome</keyword>
<dbReference type="AlphaFoldDB" id="A0AAV9GR36"/>
<dbReference type="Proteomes" id="UP001321760">
    <property type="component" value="Unassembled WGS sequence"/>
</dbReference>
<evidence type="ECO:0000313" key="4">
    <source>
        <dbReference type="EMBL" id="KAK4449975.1"/>
    </source>
</evidence>
<dbReference type="GO" id="GO:0005737">
    <property type="term" value="C:cytoplasm"/>
    <property type="evidence" value="ECO:0007669"/>
    <property type="project" value="TreeGrafter"/>
</dbReference>
<comment type="similarity">
    <text evidence="1">Belongs to the AVL9 family.</text>
</comment>
<reference evidence="4" key="1">
    <citation type="journal article" date="2023" name="Mol. Phylogenet. Evol.">
        <title>Genome-scale phylogeny and comparative genomics of the fungal order Sordariales.</title>
        <authorList>
            <person name="Hensen N."/>
            <person name="Bonometti L."/>
            <person name="Westerberg I."/>
            <person name="Brannstrom I.O."/>
            <person name="Guillou S."/>
            <person name="Cros-Aarteil S."/>
            <person name="Calhoun S."/>
            <person name="Haridas S."/>
            <person name="Kuo A."/>
            <person name="Mondo S."/>
            <person name="Pangilinan J."/>
            <person name="Riley R."/>
            <person name="LaButti K."/>
            <person name="Andreopoulos B."/>
            <person name="Lipzen A."/>
            <person name="Chen C."/>
            <person name="Yan M."/>
            <person name="Daum C."/>
            <person name="Ng V."/>
            <person name="Clum A."/>
            <person name="Steindorff A."/>
            <person name="Ohm R.A."/>
            <person name="Martin F."/>
            <person name="Silar P."/>
            <person name="Natvig D.O."/>
            <person name="Lalanne C."/>
            <person name="Gautier V."/>
            <person name="Ament-Velasquez S.L."/>
            <person name="Kruys A."/>
            <person name="Hutchinson M.I."/>
            <person name="Powell A.J."/>
            <person name="Barry K."/>
            <person name="Miller A.N."/>
            <person name="Grigoriev I.V."/>
            <person name="Debuchy R."/>
            <person name="Gladieux P."/>
            <person name="Hiltunen Thoren M."/>
            <person name="Johannesson H."/>
        </authorList>
    </citation>
    <scope>NUCLEOTIDE SEQUENCE</scope>
    <source>
        <strain evidence="4">PSN243</strain>
    </source>
</reference>
<name>A0AAV9GR36_9PEZI</name>